<dbReference type="Pfam" id="PF02958">
    <property type="entry name" value="EcKL"/>
    <property type="match status" value="1"/>
</dbReference>
<evidence type="ECO:0000313" key="1">
    <source>
        <dbReference type="EMBL" id="KAF2076315.1"/>
    </source>
</evidence>
<dbReference type="PANTHER" id="PTHR11012">
    <property type="entry name" value="PROTEIN KINASE-LIKE DOMAIN-CONTAINING"/>
    <property type="match status" value="1"/>
</dbReference>
<comment type="caution">
    <text evidence="1">The sequence shown here is derived from an EMBL/GenBank/DDBJ whole genome shotgun (WGS) entry which is preliminary data.</text>
</comment>
<keyword evidence="2" id="KW-1185">Reference proteome</keyword>
<dbReference type="PANTHER" id="PTHR11012:SF30">
    <property type="entry name" value="PROTEIN KINASE-LIKE DOMAIN-CONTAINING"/>
    <property type="match status" value="1"/>
</dbReference>
<organism evidence="1 2">
    <name type="scientific">Polysphondylium violaceum</name>
    <dbReference type="NCBI Taxonomy" id="133409"/>
    <lineage>
        <taxon>Eukaryota</taxon>
        <taxon>Amoebozoa</taxon>
        <taxon>Evosea</taxon>
        <taxon>Eumycetozoa</taxon>
        <taxon>Dictyostelia</taxon>
        <taxon>Dictyosteliales</taxon>
        <taxon>Dictyosteliaceae</taxon>
        <taxon>Polysphondylium</taxon>
    </lineage>
</organism>
<dbReference type="EMBL" id="AJWJ01000065">
    <property type="protein sequence ID" value="KAF2076315.1"/>
    <property type="molecule type" value="Genomic_DNA"/>
</dbReference>
<dbReference type="Gene3D" id="3.90.1200.10">
    <property type="match status" value="1"/>
</dbReference>
<accession>A0A8J4PZ67</accession>
<name>A0A8J4PZ67_9MYCE</name>
<evidence type="ECO:0000313" key="2">
    <source>
        <dbReference type="Proteomes" id="UP000695562"/>
    </source>
</evidence>
<dbReference type="InterPro" id="IPR011009">
    <property type="entry name" value="Kinase-like_dom_sf"/>
</dbReference>
<dbReference type="AlphaFoldDB" id="A0A8J4PZ67"/>
<gene>
    <name evidence="1" type="ORF">CYY_002371</name>
</gene>
<dbReference type="InterPro" id="IPR004119">
    <property type="entry name" value="EcKL"/>
</dbReference>
<dbReference type="OrthoDB" id="191037at2759"/>
<dbReference type="Proteomes" id="UP000695562">
    <property type="component" value="Unassembled WGS sequence"/>
</dbReference>
<proteinExistence type="predicted"/>
<reference evidence="1" key="1">
    <citation type="submission" date="2020-01" db="EMBL/GenBank/DDBJ databases">
        <title>Development of genomics and gene disruption for Polysphondylium violaceum indicates a role for the polyketide synthase stlB in stalk morphogenesis.</title>
        <authorList>
            <person name="Narita B."/>
            <person name="Kawabe Y."/>
            <person name="Kin K."/>
            <person name="Saito T."/>
            <person name="Gibbs R."/>
            <person name="Kuspa A."/>
            <person name="Muzny D."/>
            <person name="Queller D."/>
            <person name="Richards S."/>
            <person name="Strassman J."/>
            <person name="Sucgang R."/>
            <person name="Worley K."/>
            <person name="Schaap P."/>
        </authorList>
    </citation>
    <scope>NUCLEOTIDE SEQUENCE</scope>
    <source>
        <strain evidence="1">QSvi11</strain>
    </source>
</reference>
<dbReference type="SUPFAM" id="SSF56112">
    <property type="entry name" value="Protein kinase-like (PK-like)"/>
    <property type="match status" value="1"/>
</dbReference>
<protein>
    <recommendedName>
        <fullName evidence="3">CHK kinase-like domain-containing protein</fullName>
    </recommendedName>
</protein>
<evidence type="ECO:0008006" key="3">
    <source>
        <dbReference type="Google" id="ProtNLM"/>
    </source>
</evidence>
<sequence>MIIKRICILYQYYLGSLFRYFKRTLLGLLLGRSRFSRVETKFLKDAIIYPHEITLEFLNKILAAQNLPPVESFSLDSTNIDGGLCATLVRVKLNWNTNSITYANSVNLPSSLMMKFVGRDYKSLNWSAFLNLPREAHFYQMSMNNDQEEGIHNLSFVPKAYYANGSSLDGTYCVIMEDLSNNYAHLGKMLGNQCWGADPRFNLSDLEKFNVINDVFTSISSLHATHWRDYSLFSKYPWLKNVDHIQGQNQKDWVSAIESIVKLWKSTARPTLERLAKDPNSKLLHADLFIDTMEKYCEHSSWQLFQESYNISNPNTPFTFCHGDFHAGNIMYKTSTQIDHNHLPAFYLFDYPVVGVFDPFFEISQFIISNASIDLRRQYEDTLFDSYYNQLIKQIPIDQVKLYPRDYCMTRYVTGVEKWFQLFTLMTPSIPDHSIEFFHNQISTFIHDHSNIMDKVQPTFLTSYLLP</sequence>